<dbReference type="Proteomes" id="UP000242317">
    <property type="component" value="Unassembled WGS sequence"/>
</dbReference>
<dbReference type="InterPro" id="IPR058163">
    <property type="entry name" value="LysR-type_TF_proteobact-type"/>
</dbReference>
<dbReference type="InterPro" id="IPR036390">
    <property type="entry name" value="WH_DNA-bd_sf"/>
</dbReference>
<reference evidence="7" key="1">
    <citation type="submission" date="2016-09" db="EMBL/GenBank/DDBJ databases">
        <authorList>
            <person name="Varghese N."/>
            <person name="Submissions S."/>
        </authorList>
    </citation>
    <scope>NUCLEOTIDE SEQUENCE [LARGE SCALE GENOMIC DNA]</scope>
    <source>
        <strain evidence="7">ANC 3699</strain>
    </source>
</reference>
<keyword evidence="7" id="KW-1185">Reference proteome</keyword>
<comment type="similarity">
    <text evidence="1">Belongs to the LysR transcriptional regulatory family.</text>
</comment>
<organism evidence="6 7">
    <name type="scientific">Acinetobacter marinus</name>
    <dbReference type="NCBI Taxonomy" id="281375"/>
    <lineage>
        <taxon>Bacteria</taxon>
        <taxon>Pseudomonadati</taxon>
        <taxon>Pseudomonadota</taxon>
        <taxon>Gammaproteobacteria</taxon>
        <taxon>Moraxellales</taxon>
        <taxon>Moraxellaceae</taxon>
        <taxon>Acinetobacter</taxon>
    </lineage>
</organism>
<dbReference type="Gene3D" id="1.10.10.10">
    <property type="entry name" value="Winged helix-like DNA-binding domain superfamily/Winged helix DNA-binding domain"/>
    <property type="match status" value="1"/>
</dbReference>
<dbReference type="InterPro" id="IPR000847">
    <property type="entry name" value="LysR_HTH_N"/>
</dbReference>
<dbReference type="Pfam" id="PF03466">
    <property type="entry name" value="LysR_substrate"/>
    <property type="match status" value="1"/>
</dbReference>
<keyword evidence="3" id="KW-0238">DNA-binding</keyword>
<dbReference type="PANTHER" id="PTHR30537:SF31">
    <property type="entry name" value="TRANSCRIPTIONAL REGULATOR, LYSR FAMILY"/>
    <property type="match status" value="1"/>
</dbReference>
<dbReference type="Gene3D" id="3.40.190.290">
    <property type="match status" value="1"/>
</dbReference>
<dbReference type="GO" id="GO:0003700">
    <property type="term" value="F:DNA-binding transcription factor activity"/>
    <property type="evidence" value="ECO:0007669"/>
    <property type="project" value="InterPro"/>
</dbReference>
<dbReference type="InterPro" id="IPR005119">
    <property type="entry name" value="LysR_subst-bd"/>
</dbReference>
<dbReference type="CDD" id="cd08473">
    <property type="entry name" value="PBP2_CrgA_like_4"/>
    <property type="match status" value="1"/>
</dbReference>
<feature type="domain" description="HTH lysR-type" evidence="5">
    <location>
        <begin position="11"/>
        <end position="60"/>
    </location>
</feature>
<keyword evidence="2" id="KW-0805">Transcription regulation</keyword>
<sequence>MFSHLDDYYCFAMVVEHGGFSAAERATDIPKSKLSRRIQKLEEYLNIRLIHRNSRQFSVTDMGMQVYERAKVMIEAAKSAEDLVQNLSDTPRGTVKLSIPTSMAQNEFTKILPEFLNRYPEVRLQLVISNRRVDLINEGIDLAVRVRTQLDEDSNLIIRRFGISEQHLCASQAYLNQYGTPSTPEELETHRILSMSDQFIQQSIELKCTDGSLEKVQIQPVLLGSDLIMLAELAAKDCGIALLPDSVTTDKIASGELVYVLPDYHAQHGIFHMVYPSRKGILPAVRVLIDFLAEKLTEECEIVLT</sequence>
<accession>A0A1G6JJP6</accession>
<dbReference type="Pfam" id="PF00126">
    <property type="entry name" value="HTH_1"/>
    <property type="match status" value="1"/>
</dbReference>
<name>A0A1G6JJP6_9GAMM</name>
<dbReference type="GO" id="GO:0006351">
    <property type="term" value="P:DNA-templated transcription"/>
    <property type="evidence" value="ECO:0007669"/>
    <property type="project" value="TreeGrafter"/>
</dbReference>
<dbReference type="FunFam" id="1.10.10.10:FF:000001">
    <property type="entry name" value="LysR family transcriptional regulator"/>
    <property type="match status" value="1"/>
</dbReference>
<dbReference type="PANTHER" id="PTHR30537">
    <property type="entry name" value="HTH-TYPE TRANSCRIPTIONAL REGULATOR"/>
    <property type="match status" value="1"/>
</dbReference>
<dbReference type="OrthoDB" id="5671700at2"/>
<keyword evidence="4" id="KW-0804">Transcription</keyword>
<proteinExistence type="inferred from homology"/>
<evidence type="ECO:0000313" key="7">
    <source>
        <dbReference type="Proteomes" id="UP000242317"/>
    </source>
</evidence>
<dbReference type="EMBL" id="FMYK01000003">
    <property type="protein sequence ID" value="SDC18901.1"/>
    <property type="molecule type" value="Genomic_DNA"/>
</dbReference>
<protein>
    <submittedName>
        <fullName evidence="6">Transcriptional regulator, LysR family</fullName>
    </submittedName>
</protein>
<evidence type="ECO:0000256" key="1">
    <source>
        <dbReference type="ARBA" id="ARBA00009437"/>
    </source>
</evidence>
<dbReference type="InterPro" id="IPR036388">
    <property type="entry name" value="WH-like_DNA-bd_sf"/>
</dbReference>
<evidence type="ECO:0000256" key="2">
    <source>
        <dbReference type="ARBA" id="ARBA00023015"/>
    </source>
</evidence>
<gene>
    <name evidence="6" type="ORF">SAMN05421749_103373</name>
</gene>
<dbReference type="PROSITE" id="PS50931">
    <property type="entry name" value="HTH_LYSR"/>
    <property type="match status" value="1"/>
</dbReference>
<dbReference type="SUPFAM" id="SSF53850">
    <property type="entry name" value="Periplasmic binding protein-like II"/>
    <property type="match status" value="1"/>
</dbReference>
<evidence type="ECO:0000259" key="5">
    <source>
        <dbReference type="PROSITE" id="PS50931"/>
    </source>
</evidence>
<dbReference type="GO" id="GO:0043565">
    <property type="term" value="F:sequence-specific DNA binding"/>
    <property type="evidence" value="ECO:0007669"/>
    <property type="project" value="TreeGrafter"/>
</dbReference>
<evidence type="ECO:0000256" key="4">
    <source>
        <dbReference type="ARBA" id="ARBA00023163"/>
    </source>
</evidence>
<dbReference type="RefSeq" id="WP_092618353.1">
    <property type="nucleotide sequence ID" value="NZ_FMYK01000003.1"/>
</dbReference>
<dbReference type="SUPFAM" id="SSF46785">
    <property type="entry name" value="Winged helix' DNA-binding domain"/>
    <property type="match status" value="1"/>
</dbReference>
<dbReference type="AlphaFoldDB" id="A0A1G6JJP6"/>
<evidence type="ECO:0000313" key="6">
    <source>
        <dbReference type="EMBL" id="SDC18901.1"/>
    </source>
</evidence>
<evidence type="ECO:0000256" key="3">
    <source>
        <dbReference type="ARBA" id="ARBA00023125"/>
    </source>
</evidence>